<keyword evidence="3" id="KW-0274">FAD</keyword>
<dbReference type="GO" id="GO:0071949">
    <property type="term" value="F:FAD binding"/>
    <property type="evidence" value="ECO:0007669"/>
    <property type="project" value="InterPro"/>
</dbReference>
<dbReference type="Pfam" id="PF01494">
    <property type="entry name" value="FAD_binding_3"/>
    <property type="match status" value="1"/>
</dbReference>
<dbReference type="InterPro" id="IPR036249">
    <property type="entry name" value="Thioredoxin-like_sf"/>
</dbReference>
<dbReference type="PANTHER" id="PTHR43004">
    <property type="entry name" value="TRK SYSTEM POTASSIUM UPTAKE PROTEIN"/>
    <property type="match status" value="1"/>
</dbReference>
<evidence type="ECO:0000256" key="2">
    <source>
        <dbReference type="ARBA" id="ARBA00022630"/>
    </source>
</evidence>
<evidence type="ECO:0000313" key="8">
    <source>
        <dbReference type="Proteomes" id="UP000054321"/>
    </source>
</evidence>
<evidence type="ECO:0000259" key="5">
    <source>
        <dbReference type="Pfam" id="PF01494"/>
    </source>
</evidence>
<feature type="domain" description="FAD-binding" evidence="5">
    <location>
        <begin position="38"/>
        <end position="432"/>
    </location>
</feature>
<reference evidence="7 8" key="1">
    <citation type="submission" date="2014-04" db="EMBL/GenBank/DDBJ databases">
        <authorList>
            <consortium name="DOE Joint Genome Institute"/>
            <person name="Kuo A."/>
            <person name="Martino E."/>
            <person name="Perotto S."/>
            <person name="Kohler A."/>
            <person name="Nagy L.G."/>
            <person name="Floudas D."/>
            <person name="Copeland A."/>
            <person name="Barry K.W."/>
            <person name="Cichocki N."/>
            <person name="Veneault-Fourrey C."/>
            <person name="LaButti K."/>
            <person name="Lindquist E.A."/>
            <person name="Lipzen A."/>
            <person name="Lundell T."/>
            <person name="Morin E."/>
            <person name="Murat C."/>
            <person name="Sun H."/>
            <person name="Tunlid A."/>
            <person name="Henrissat B."/>
            <person name="Grigoriev I.V."/>
            <person name="Hibbett D.S."/>
            <person name="Martin F."/>
            <person name="Nordberg H.P."/>
            <person name="Cantor M.N."/>
            <person name="Hua S.X."/>
        </authorList>
    </citation>
    <scope>NUCLEOTIDE SEQUENCE [LARGE SCALE GENOMIC DNA]</scope>
    <source>
        <strain evidence="7 8">Zn</strain>
    </source>
</reference>
<evidence type="ECO:0000313" key="7">
    <source>
        <dbReference type="EMBL" id="KIN05386.1"/>
    </source>
</evidence>
<keyword evidence="2" id="KW-0285">Flavoprotein</keyword>
<evidence type="ECO:0000259" key="6">
    <source>
        <dbReference type="Pfam" id="PF07976"/>
    </source>
</evidence>
<evidence type="ECO:0000256" key="3">
    <source>
        <dbReference type="ARBA" id="ARBA00022827"/>
    </source>
</evidence>
<dbReference type="CDD" id="cd02979">
    <property type="entry name" value="PHOX_C"/>
    <property type="match status" value="1"/>
</dbReference>
<evidence type="ECO:0008006" key="9">
    <source>
        <dbReference type="Google" id="ProtNLM"/>
    </source>
</evidence>
<dbReference type="EMBL" id="KN832872">
    <property type="protein sequence ID" value="KIN05386.1"/>
    <property type="molecule type" value="Genomic_DNA"/>
</dbReference>
<dbReference type="InParanoid" id="A0A0C3HAV6"/>
<dbReference type="STRING" id="913774.A0A0C3HAV6"/>
<reference evidence="8" key="2">
    <citation type="submission" date="2015-01" db="EMBL/GenBank/DDBJ databases">
        <title>Evolutionary Origins and Diversification of the Mycorrhizal Mutualists.</title>
        <authorList>
            <consortium name="DOE Joint Genome Institute"/>
            <consortium name="Mycorrhizal Genomics Consortium"/>
            <person name="Kohler A."/>
            <person name="Kuo A."/>
            <person name="Nagy L.G."/>
            <person name="Floudas D."/>
            <person name="Copeland A."/>
            <person name="Barry K.W."/>
            <person name="Cichocki N."/>
            <person name="Veneault-Fourrey C."/>
            <person name="LaButti K."/>
            <person name="Lindquist E.A."/>
            <person name="Lipzen A."/>
            <person name="Lundell T."/>
            <person name="Morin E."/>
            <person name="Murat C."/>
            <person name="Riley R."/>
            <person name="Ohm R."/>
            <person name="Sun H."/>
            <person name="Tunlid A."/>
            <person name="Henrissat B."/>
            <person name="Grigoriev I.V."/>
            <person name="Hibbett D.S."/>
            <person name="Martin F."/>
        </authorList>
    </citation>
    <scope>NUCLEOTIDE SEQUENCE [LARGE SCALE GENOMIC DNA]</scope>
    <source>
        <strain evidence="8">Zn</strain>
    </source>
</reference>
<feature type="domain" description="Phenol hydroxylase-like C-terminal dimerisation" evidence="6">
    <location>
        <begin position="475"/>
        <end position="652"/>
    </location>
</feature>
<dbReference type="Gene3D" id="3.30.9.10">
    <property type="entry name" value="D-Amino Acid Oxidase, subunit A, domain 2"/>
    <property type="match status" value="1"/>
</dbReference>
<proteinExistence type="inferred from homology"/>
<dbReference type="InterPro" id="IPR012941">
    <property type="entry name" value="Phe_hydrox_C_dim_dom"/>
</dbReference>
<dbReference type="SUPFAM" id="SSF51905">
    <property type="entry name" value="FAD/NAD(P)-binding domain"/>
    <property type="match status" value="1"/>
</dbReference>
<sequence>MPVFTEVASSYRDLRILPSRAPALPKLKAPSTSPPGQFEVVVIGAGPSGLLLTLLLARYGIESLVCFDAKPGTLKAGQADGLQPRTLEVLKSLGIADEILQDGCHMSEVAFWNPVPTPGIERTAFVPDVNVAARYKHEVTIHQGRIERILKENLDQYAAENTLRFSHRFISFEFQEADNPEFPIVVKVESTGPDGSTVENTYRTKYLVGADGAHSGVRQNMGLKLEGETTDHIWGVVDFVADTDFPDIRKRCAIHSSTGSVMVIPRERIATGEYLTRLYVQVADDINLDLDNACENSAVVKDLRQKRAAITLEYILNQATRVLAPYKIDVKNGTTVDWWAAYQIGQRMTPKSSASDRDGVDRVFIVGDACHTHSPKAGQGMNVSMMDSYNLSWKLAHTLHNLIPPTTNSGKNSILKTFEYERLNVARQLIAFDSKFSSMFSGQIGGEDSSVKALTHEEFVSVFREGSGFTSGCGIEYGDSVLVKNSRDRNSSPVTGSDPLSGTLQAGRRLLDVKVRRYADANLRHLQDDFPSTGRYRILVLASDDLLNPSGVSAVALTNLCDIIPQFPSSMVELVVLHPLKERFEWTDLPPALKKHCEMRFYGCVDDNAYQVYGVPEASGALVTVRPDGVVGMIDHLAAYGAVQSYLAGCLVMHS</sequence>
<dbReference type="InterPro" id="IPR036188">
    <property type="entry name" value="FAD/NAD-bd_sf"/>
</dbReference>
<dbReference type="SUPFAM" id="SSF52833">
    <property type="entry name" value="Thioredoxin-like"/>
    <property type="match status" value="1"/>
</dbReference>
<dbReference type="PANTHER" id="PTHR43004:SF15">
    <property type="entry name" value="MONOOXYGENASE, PUTATIVE (AFU_ORTHOLOGUE AFUA_6G03030)-RELATED"/>
    <property type="match status" value="1"/>
</dbReference>
<gene>
    <name evidence="7" type="ORF">OIDMADRAFT_115066</name>
</gene>
<dbReference type="PRINTS" id="PR00420">
    <property type="entry name" value="RNGMNOXGNASE"/>
</dbReference>
<dbReference type="InterPro" id="IPR038220">
    <property type="entry name" value="PHOX_C_sf"/>
</dbReference>
<dbReference type="Gene3D" id="3.40.30.20">
    <property type="match status" value="1"/>
</dbReference>
<keyword evidence="4" id="KW-0560">Oxidoreductase</keyword>
<accession>A0A0C3HAV6</accession>
<protein>
    <recommendedName>
        <fullName evidence="9">FAD-binding domain-containing protein</fullName>
    </recommendedName>
</protein>
<dbReference type="SUPFAM" id="SSF54373">
    <property type="entry name" value="FAD-linked reductases, C-terminal domain"/>
    <property type="match status" value="1"/>
</dbReference>
<dbReference type="Proteomes" id="UP000054321">
    <property type="component" value="Unassembled WGS sequence"/>
</dbReference>
<dbReference type="InterPro" id="IPR002938">
    <property type="entry name" value="FAD-bd"/>
</dbReference>
<evidence type="ECO:0000256" key="4">
    <source>
        <dbReference type="ARBA" id="ARBA00023002"/>
    </source>
</evidence>
<keyword evidence="8" id="KW-1185">Reference proteome</keyword>
<name>A0A0C3HAV6_OIDMZ</name>
<dbReference type="InterPro" id="IPR050641">
    <property type="entry name" value="RIFMO-like"/>
</dbReference>
<organism evidence="7 8">
    <name type="scientific">Oidiodendron maius (strain Zn)</name>
    <dbReference type="NCBI Taxonomy" id="913774"/>
    <lineage>
        <taxon>Eukaryota</taxon>
        <taxon>Fungi</taxon>
        <taxon>Dikarya</taxon>
        <taxon>Ascomycota</taxon>
        <taxon>Pezizomycotina</taxon>
        <taxon>Leotiomycetes</taxon>
        <taxon>Leotiomycetes incertae sedis</taxon>
        <taxon>Myxotrichaceae</taxon>
        <taxon>Oidiodendron</taxon>
    </lineage>
</organism>
<dbReference type="Pfam" id="PF07976">
    <property type="entry name" value="Phe_hydrox_dim"/>
    <property type="match status" value="1"/>
</dbReference>
<comment type="similarity">
    <text evidence="1">Belongs to the PheA/TfdB FAD monooxygenase family.</text>
</comment>
<dbReference type="AlphaFoldDB" id="A0A0C3HAV6"/>
<dbReference type="OrthoDB" id="1716816at2759"/>
<dbReference type="HOGENOM" id="CLU_009665_9_2_1"/>
<evidence type="ECO:0000256" key="1">
    <source>
        <dbReference type="ARBA" id="ARBA00007801"/>
    </source>
</evidence>
<dbReference type="Gene3D" id="3.50.50.60">
    <property type="entry name" value="FAD/NAD(P)-binding domain"/>
    <property type="match status" value="1"/>
</dbReference>
<dbReference type="GO" id="GO:0016709">
    <property type="term" value="F:oxidoreductase activity, acting on paired donors, with incorporation or reduction of molecular oxygen, NAD(P)H as one donor, and incorporation of one atom of oxygen"/>
    <property type="evidence" value="ECO:0007669"/>
    <property type="project" value="UniProtKB-ARBA"/>
</dbReference>